<evidence type="ECO:0000313" key="2">
    <source>
        <dbReference type="Proteomes" id="UP000805704"/>
    </source>
</evidence>
<keyword evidence="2" id="KW-1185">Reference proteome</keyword>
<organism evidence="1 2">
    <name type="scientific">Nibea albiflora</name>
    <name type="common">Yellow drum</name>
    <name type="synonym">Corvina albiflora</name>
    <dbReference type="NCBI Taxonomy" id="240163"/>
    <lineage>
        <taxon>Eukaryota</taxon>
        <taxon>Metazoa</taxon>
        <taxon>Chordata</taxon>
        <taxon>Craniata</taxon>
        <taxon>Vertebrata</taxon>
        <taxon>Euteleostomi</taxon>
        <taxon>Actinopterygii</taxon>
        <taxon>Neopterygii</taxon>
        <taxon>Teleostei</taxon>
        <taxon>Neoteleostei</taxon>
        <taxon>Acanthomorphata</taxon>
        <taxon>Eupercaria</taxon>
        <taxon>Sciaenidae</taxon>
        <taxon>Nibea</taxon>
    </lineage>
</organism>
<sequence length="847" mass="90647">MVSLSSRTLSLENDLFRDSSSSSLFSLSLGDGARSEGGSLASCDSPEGGELGATHTSSPGEEEDEEEEEEDEDDGAHLHIFLGAEGEEEPATQELPEFPFHPSSPFSPTLEDIEEFLREKMELVKEGLLTPKEEASPLPCSDSPSSTAPPAASLETCSDPGTSASQCTSSPDTPQNEQNSPSPADTSPCTQVNPSPSTLTPPVLLGSPLVLQLQPLPLAQPQTPAGSPPGAQNGIWLTHLVMGLQGGTGQNLTLLAPQIPSTPATLLSLNSGDTKSADQKYVKIAPLPITMRTLEITGVTGVGGSGLLKAVAPRVNRVPPTERVHKCSHPGCGKMYTKSSHLKAHFRRHTGEKPYTCSWPECGWSVTSVLFYVCFFSVRDMDNSVTLWQFLLQLLLDPSNEQLICWTNEEGEFKLLQAEEVARLWGARKNKPNMNYDKLSRALRYYYDKNIIKKVNGQKFVYRFVSYPDILKRDVAAQIEGGEVGAGGIPPLLKRGDGALQEGESDRSKVGGNTAALSSSTKQSNRNDYIHSGLYTSFTLHSLQNGRQLFKSIKIENPAEKMADKRGPTATAQSQEQLPQPQQPAGLPSVIKFGNTPPKPAPAPPPQVDIEPNLMSNHLDSLQAQPPRAEDISSIHSSLPSHSVYAFEQIRPSEPAFSLQDLTAASPSPSLVPDSSQELVIDSDIESGSSQPADQVDSGIGLSGDETSLVDAETSSSSVSSSTTLSIQGSGKTRKPPKVLQISPPTLLVTASDFSPMNLCSPSLPTASLTPAMLQTPTLLLTPSPLLSNIHFWSTLSPVAPLSPATRRQGGHLFQFPSVLTPQFQIPVHSMDGTNTPGPISPDPQKT</sequence>
<reference evidence="1" key="1">
    <citation type="submission" date="2020-04" db="EMBL/GenBank/DDBJ databases">
        <title>A chromosome-scale assembly and high-density genetic map of the yellow drum (Nibea albiflora) genome.</title>
        <authorList>
            <person name="Xu D."/>
            <person name="Zhang W."/>
            <person name="Chen R."/>
            <person name="Tan P."/>
            <person name="Wang L."/>
            <person name="Song H."/>
            <person name="Tian L."/>
            <person name="Zhu Q."/>
            <person name="Wang B."/>
        </authorList>
    </citation>
    <scope>NUCLEOTIDE SEQUENCE</scope>
    <source>
        <strain evidence="1">ZJHYS-2018</strain>
    </source>
</reference>
<dbReference type="Proteomes" id="UP000805704">
    <property type="component" value="Chromosome 2"/>
</dbReference>
<dbReference type="EMBL" id="CM024790">
    <property type="protein sequence ID" value="KAG8007403.1"/>
    <property type="molecule type" value="Genomic_DNA"/>
</dbReference>
<accession>A0ACB7EYW7</accession>
<proteinExistence type="predicted"/>
<gene>
    <name evidence="1" type="primary">ELK4.2</name>
    <name evidence="1" type="ORF">GBF38_012920</name>
</gene>
<evidence type="ECO:0000313" key="1">
    <source>
        <dbReference type="EMBL" id="KAG8007403.1"/>
    </source>
</evidence>
<name>A0ACB7EYW7_NIBAL</name>
<protein>
    <submittedName>
        <fullName evidence="1">ETS domain-containing protein Elk-4</fullName>
    </submittedName>
</protein>
<comment type="caution">
    <text evidence="1">The sequence shown here is derived from an EMBL/GenBank/DDBJ whole genome shotgun (WGS) entry which is preliminary data.</text>
</comment>